<keyword evidence="1" id="KW-1133">Transmembrane helix</keyword>
<feature type="transmembrane region" description="Helical" evidence="1">
    <location>
        <begin position="109"/>
        <end position="130"/>
    </location>
</feature>
<dbReference type="AlphaFoldDB" id="A0AAD7CI80"/>
<name>A0AAD7CI80_9AGAR</name>
<dbReference type="Pfam" id="PF20151">
    <property type="entry name" value="DUF6533"/>
    <property type="match status" value="1"/>
</dbReference>
<feature type="transmembrane region" description="Helical" evidence="1">
    <location>
        <begin position="142"/>
        <end position="166"/>
    </location>
</feature>
<organism evidence="3 4">
    <name type="scientific">Roridomyces roridus</name>
    <dbReference type="NCBI Taxonomy" id="1738132"/>
    <lineage>
        <taxon>Eukaryota</taxon>
        <taxon>Fungi</taxon>
        <taxon>Dikarya</taxon>
        <taxon>Basidiomycota</taxon>
        <taxon>Agaricomycotina</taxon>
        <taxon>Agaricomycetes</taxon>
        <taxon>Agaricomycetidae</taxon>
        <taxon>Agaricales</taxon>
        <taxon>Marasmiineae</taxon>
        <taxon>Mycenaceae</taxon>
        <taxon>Roridomyces</taxon>
    </lineage>
</organism>
<keyword evidence="1" id="KW-0812">Transmembrane</keyword>
<reference evidence="3" key="1">
    <citation type="submission" date="2023-03" db="EMBL/GenBank/DDBJ databases">
        <title>Massive genome expansion in bonnet fungi (Mycena s.s.) driven by repeated elements and novel gene families across ecological guilds.</title>
        <authorList>
            <consortium name="Lawrence Berkeley National Laboratory"/>
            <person name="Harder C.B."/>
            <person name="Miyauchi S."/>
            <person name="Viragh M."/>
            <person name="Kuo A."/>
            <person name="Thoen E."/>
            <person name="Andreopoulos B."/>
            <person name="Lu D."/>
            <person name="Skrede I."/>
            <person name="Drula E."/>
            <person name="Henrissat B."/>
            <person name="Morin E."/>
            <person name="Kohler A."/>
            <person name="Barry K."/>
            <person name="LaButti K."/>
            <person name="Morin E."/>
            <person name="Salamov A."/>
            <person name="Lipzen A."/>
            <person name="Mereny Z."/>
            <person name="Hegedus B."/>
            <person name="Baldrian P."/>
            <person name="Stursova M."/>
            <person name="Weitz H."/>
            <person name="Taylor A."/>
            <person name="Grigoriev I.V."/>
            <person name="Nagy L.G."/>
            <person name="Martin F."/>
            <person name="Kauserud H."/>
        </authorList>
    </citation>
    <scope>NUCLEOTIDE SEQUENCE</scope>
    <source>
        <strain evidence="3">9284</strain>
    </source>
</reference>
<dbReference type="Proteomes" id="UP001221142">
    <property type="component" value="Unassembled WGS sequence"/>
</dbReference>
<keyword evidence="4" id="KW-1185">Reference proteome</keyword>
<proteinExistence type="predicted"/>
<evidence type="ECO:0000313" key="4">
    <source>
        <dbReference type="Proteomes" id="UP001221142"/>
    </source>
</evidence>
<gene>
    <name evidence="3" type="ORF">FB45DRAFT_1049985</name>
</gene>
<comment type="caution">
    <text evidence="3">The sequence shown here is derived from an EMBL/GenBank/DDBJ whole genome shotgun (WGS) entry which is preliminary data.</text>
</comment>
<evidence type="ECO:0000259" key="2">
    <source>
        <dbReference type="Pfam" id="PF20151"/>
    </source>
</evidence>
<feature type="domain" description="DUF6533" evidence="2">
    <location>
        <begin position="28"/>
        <end position="66"/>
    </location>
</feature>
<keyword evidence="1" id="KW-0472">Membrane</keyword>
<feature type="non-terminal residue" evidence="3">
    <location>
        <position position="204"/>
    </location>
</feature>
<evidence type="ECO:0000313" key="3">
    <source>
        <dbReference type="EMBL" id="KAJ7649820.1"/>
    </source>
</evidence>
<dbReference type="EMBL" id="JARKIF010000001">
    <property type="protein sequence ID" value="KAJ7649820.1"/>
    <property type="molecule type" value="Genomic_DNA"/>
</dbReference>
<sequence length="204" mass="23043">MASLLPAAVAAEQATVLQLIADSQTTNYLAAANLALLILEHISTFEEEVKYVWQSRLSLWSVLYVVVCGRPDERMTFLTQIRYFTLISLGMDVRFMFRPMKTSERCQQYLLAQLATSTTIMFSVDCILILRVWLLFGKGKKLLVILIALLIVETACMTTFGLLAILPLKDFADVGPFLNECYSLEVPRLITFYPLAPFLMSILL</sequence>
<accession>A0AAD7CI80</accession>
<protein>
    <recommendedName>
        <fullName evidence="2">DUF6533 domain-containing protein</fullName>
    </recommendedName>
</protein>
<dbReference type="InterPro" id="IPR045340">
    <property type="entry name" value="DUF6533"/>
</dbReference>
<evidence type="ECO:0000256" key="1">
    <source>
        <dbReference type="SAM" id="Phobius"/>
    </source>
</evidence>